<accession>A0A4C1WMG4</accession>
<proteinExistence type="predicted"/>
<name>A0A4C1WMG4_EUMVA</name>
<gene>
    <name evidence="2" type="ORF">EVAR_103081_1</name>
</gene>
<evidence type="ECO:0000313" key="3">
    <source>
        <dbReference type="Proteomes" id="UP000299102"/>
    </source>
</evidence>
<dbReference type="AlphaFoldDB" id="A0A4C1WMG4"/>
<feature type="region of interest" description="Disordered" evidence="1">
    <location>
        <begin position="40"/>
        <end position="67"/>
    </location>
</feature>
<protein>
    <submittedName>
        <fullName evidence="2">Uncharacterized protein</fullName>
    </submittedName>
</protein>
<dbReference type="EMBL" id="BGZK01000607">
    <property type="protein sequence ID" value="GBP52646.1"/>
    <property type="molecule type" value="Genomic_DNA"/>
</dbReference>
<comment type="caution">
    <text evidence="2">The sequence shown here is derived from an EMBL/GenBank/DDBJ whole genome shotgun (WGS) entry which is preliminary data.</text>
</comment>
<evidence type="ECO:0000256" key="1">
    <source>
        <dbReference type="SAM" id="MobiDB-lite"/>
    </source>
</evidence>
<reference evidence="2 3" key="1">
    <citation type="journal article" date="2019" name="Commun. Biol.">
        <title>The bagworm genome reveals a unique fibroin gene that provides high tensile strength.</title>
        <authorList>
            <person name="Kono N."/>
            <person name="Nakamura H."/>
            <person name="Ohtoshi R."/>
            <person name="Tomita M."/>
            <person name="Numata K."/>
            <person name="Arakawa K."/>
        </authorList>
    </citation>
    <scope>NUCLEOTIDE SEQUENCE [LARGE SCALE GENOMIC DNA]</scope>
</reference>
<keyword evidence="3" id="KW-1185">Reference proteome</keyword>
<dbReference type="Proteomes" id="UP000299102">
    <property type="component" value="Unassembled WGS sequence"/>
</dbReference>
<organism evidence="2 3">
    <name type="scientific">Eumeta variegata</name>
    <name type="common">Bagworm moth</name>
    <name type="synonym">Eumeta japonica</name>
    <dbReference type="NCBI Taxonomy" id="151549"/>
    <lineage>
        <taxon>Eukaryota</taxon>
        <taxon>Metazoa</taxon>
        <taxon>Ecdysozoa</taxon>
        <taxon>Arthropoda</taxon>
        <taxon>Hexapoda</taxon>
        <taxon>Insecta</taxon>
        <taxon>Pterygota</taxon>
        <taxon>Neoptera</taxon>
        <taxon>Endopterygota</taxon>
        <taxon>Lepidoptera</taxon>
        <taxon>Glossata</taxon>
        <taxon>Ditrysia</taxon>
        <taxon>Tineoidea</taxon>
        <taxon>Psychidae</taxon>
        <taxon>Oiketicinae</taxon>
        <taxon>Eumeta</taxon>
    </lineage>
</organism>
<evidence type="ECO:0000313" key="2">
    <source>
        <dbReference type="EMBL" id="GBP52646.1"/>
    </source>
</evidence>
<sequence length="219" mass="23375">MQSRYCSMIITAYKSKCRVGRPSLSGGGACAVALSRSRTSQAARGADRRRRRRRGPSIPHPDSYQDVANFLPHRSPNFRFSLPRHASIINSHMTYEQEDVASSTSVTVSVAPLCVRAAGGAEGRGAAEALRSLLIADVQRSIQEEGDVKRGGTRCPGAVPRCSAAGDGRSLTCKLFVRVITVIHCEHRPALRRLAGSALCGTSRPALAAPRTAFGAFSA</sequence>